<proteinExistence type="predicted"/>
<keyword evidence="1" id="KW-0732">Signal</keyword>
<protein>
    <submittedName>
        <fullName evidence="3">VOC family protein</fullName>
    </submittedName>
</protein>
<dbReference type="Pfam" id="PF00903">
    <property type="entry name" value="Glyoxalase"/>
    <property type="match status" value="1"/>
</dbReference>
<dbReference type="PANTHER" id="PTHR33993">
    <property type="entry name" value="GLYOXALASE-RELATED"/>
    <property type="match status" value="1"/>
</dbReference>
<evidence type="ECO:0000259" key="2">
    <source>
        <dbReference type="PROSITE" id="PS51819"/>
    </source>
</evidence>
<evidence type="ECO:0000313" key="3">
    <source>
        <dbReference type="EMBL" id="QKE89623.1"/>
    </source>
</evidence>
<feature type="domain" description="VOC" evidence="2">
    <location>
        <begin position="169"/>
        <end position="287"/>
    </location>
</feature>
<dbReference type="EMBL" id="CP053708">
    <property type="protein sequence ID" value="QKE89623.1"/>
    <property type="molecule type" value="Genomic_DNA"/>
</dbReference>
<dbReference type="InterPro" id="IPR052164">
    <property type="entry name" value="Anthracycline_SecMetBiosynth"/>
</dbReference>
<accession>A0A6M8HMJ2</accession>
<dbReference type="Proteomes" id="UP000500767">
    <property type="component" value="Chromosome"/>
</dbReference>
<dbReference type="CDD" id="cd07247">
    <property type="entry name" value="SgaA_N_like"/>
    <property type="match status" value="1"/>
</dbReference>
<organism evidence="3 4">
    <name type="scientific">Lichenicola cladoniae</name>
    <dbReference type="NCBI Taxonomy" id="1484109"/>
    <lineage>
        <taxon>Bacteria</taxon>
        <taxon>Pseudomonadati</taxon>
        <taxon>Pseudomonadota</taxon>
        <taxon>Alphaproteobacteria</taxon>
        <taxon>Acetobacterales</taxon>
        <taxon>Acetobacteraceae</taxon>
        <taxon>Lichenicola</taxon>
    </lineage>
</organism>
<dbReference type="InterPro" id="IPR041581">
    <property type="entry name" value="Glyoxalase_6"/>
</dbReference>
<dbReference type="PANTHER" id="PTHR33993:SF14">
    <property type="entry name" value="GB|AAF24581.1"/>
    <property type="match status" value="1"/>
</dbReference>
<sequence length="297" mass="30779">MLGLGVLVCSGAAAAPGSAATPDLPGLVSPVTSEHHVGKVIFAELVTPNMAAAKRFYGSMFGWTFRDIPASSGLFAQASLNGDIVGGILQRKMPPGRRPAWLTFISSGTAPDSVDRLNAMAMQQGAKVLVQPHDIANFGRGALLADSQGAVFGLLASSSGDPADVQADPGEWIWSSLITTDPTADAGFYKSLFGYDVFTLLDAGDAQHLIVASDGFARASINPLPSDRPGVHPRWVNYIRVADAAATVAKVTAAGGQTVLAPRVDRHGSTIALVADPEGALFGLMEWPEDAAAESAK</sequence>
<dbReference type="Gene3D" id="3.10.180.10">
    <property type="entry name" value="2,3-Dihydroxybiphenyl 1,2-Dioxygenase, domain 1"/>
    <property type="match status" value="2"/>
</dbReference>
<feature type="chain" id="PRO_5026855615" evidence="1">
    <location>
        <begin position="20"/>
        <end position="297"/>
    </location>
</feature>
<evidence type="ECO:0000256" key="1">
    <source>
        <dbReference type="SAM" id="SignalP"/>
    </source>
</evidence>
<reference evidence="3 4" key="1">
    <citation type="journal article" date="2014" name="World J. Microbiol. Biotechnol.">
        <title>Biodiversity and physiological characteristics of Antarctic and Arctic lichens-associated bacteria.</title>
        <authorList>
            <person name="Lee Y.M."/>
            <person name="Kim E.H."/>
            <person name="Lee H.K."/>
            <person name="Hong S.G."/>
        </authorList>
    </citation>
    <scope>NUCLEOTIDE SEQUENCE [LARGE SCALE GENOMIC DNA]</scope>
    <source>
        <strain evidence="3 4">PAMC 26569</strain>
    </source>
</reference>
<evidence type="ECO:0000313" key="4">
    <source>
        <dbReference type="Proteomes" id="UP000500767"/>
    </source>
</evidence>
<dbReference type="InterPro" id="IPR029068">
    <property type="entry name" value="Glyas_Bleomycin-R_OHBP_Dase"/>
</dbReference>
<dbReference type="InterPro" id="IPR004360">
    <property type="entry name" value="Glyas_Fos-R_dOase_dom"/>
</dbReference>
<feature type="signal peptide" evidence="1">
    <location>
        <begin position="1"/>
        <end position="19"/>
    </location>
</feature>
<name>A0A6M8HMJ2_9PROT</name>
<dbReference type="KEGG" id="lck:HN018_05790"/>
<dbReference type="InterPro" id="IPR037523">
    <property type="entry name" value="VOC_core"/>
</dbReference>
<gene>
    <name evidence="3" type="ORF">HN018_05790</name>
</gene>
<dbReference type="Pfam" id="PF18029">
    <property type="entry name" value="Glyoxalase_6"/>
    <property type="match status" value="1"/>
</dbReference>
<dbReference type="SUPFAM" id="SSF54593">
    <property type="entry name" value="Glyoxalase/Bleomycin resistance protein/Dihydroxybiphenyl dioxygenase"/>
    <property type="match status" value="2"/>
</dbReference>
<dbReference type="RefSeq" id="WP_171834611.1">
    <property type="nucleotide sequence ID" value="NZ_CP053708.1"/>
</dbReference>
<dbReference type="AlphaFoldDB" id="A0A6M8HMJ2"/>
<keyword evidence="4" id="KW-1185">Reference proteome</keyword>
<dbReference type="PROSITE" id="PS51819">
    <property type="entry name" value="VOC"/>
    <property type="match status" value="1"/>
</dbReference>